<name>A0ABV1A307_9TELE</name>
<proteinExistence type="predicted"/>
<dbReference type="Proteomes" id="UP001469553">
    <property type="component" value="Unassembled WGS sequence"/>
</dbReference>
<organism evidence="1 2">
    <name type="scientific">Ameca splendens</name>
    <dbReference type="NCBI Taxonomy" id="208324"/>
    <lineage>
        <taxon>Eukaryota</taxon>
        <taxon>Metazoa</taxon>
        <taxon>Chordata</taxon>
        <taxon>Craniata</taxon>
        <taxon>Vertebrata</taxon>
        <taxon>Euteleostomi</taxon>
        <taxon>Actinopterygii</taxon>
        <taxon>Neopterygii</taxon>
        <taxon>Teleostei</taxon>
        <taxon>Neoteleostei</taxon>
        <taxon>Acanthomorphata</taxon>
        <taxon>Ovalentaria</taxon>
        <taxon>Atherinomorphae</taxon>
        <taxon>Cyprinodontiformes</taxon>
        <taxon>Goodeidae</taxon>
        <taxon>Ameca</taxon>
    </lineage>
</organism>
<reference evidence="1 2" key="1">
    <citation type="submission" date="2021-06" db="EMBL/GenBank/DDBJ databases">
        <authorList>
            <person name="Palmer J.M."/>
        </authorList>
    </citation>
    <scope>NUCLEOTIDE SEQUENCE [LARGE SCALE GENOMIC DNA]</scope>
    <source>
        <strain evidence="1 2">AS_MEX2019</strain>
        <tissue evidence="1">Muscle</tissue>
    </source>
</reference>
<accession>A0ABV1A307</accession>
<comment type="caution">
    <text evidence="1">The sequence shown here is derived from an EMBL/GenBank/DDBJ whole genome shotgun (WGS) entry which is preliminary data.</text>
</comment>
<protein>
    <submittedName>
        <fullName evidence="1">Uncharacterized protein</fullName>
    </submittedName>
</protein>
<dbReference type="EMBL" id="JAHRIP010081013">
    <property type="protein sequence ID" value="MEQ2312929.1"/>
    <property type="molecule type" value="Genomic_DNA"/>
</dbReference>
<evidence type="ECO:0000313" key="1">
    <source>
        <dbReference type="EMBL" id="MEQ2312929.1"/>
    </source>
</evidence>
<evidence type="ECO:0000313" key="2">
    <source>
        <dbReference type="Proteomes" id="UP001469553"/>
    </source>
</evidence>
<keyword evidence="2" id="KW-1185">Reference proteome</keyword>
<gene>
    <name evidence="1" type="ORF">AMECASPLE_036437</name>
</gene>
<sequence>MWGTKGVGLRTTLENWDTLRTRTHQWELRDTRVEVRVLGQGHRCCPGFFRDLLDESLMRCCSNIGKPAPTGKIYNCSMFSLFVHVSHYGSLESQSLRNGATLT</sequence>